<evidence type="ECO:0000256" key="4">
    <source>
        <dbReference type="ARBA" id="ARBA00023157"/>
    </source>
</evidence>
<dbReference type="GO" id="GO:0005975">
    <property type="term" value="P:carbohydrate metabolic process"/>
    <property type="evidence" value="ECO:0007669"/>
    <property type="project" value="InterPro"/>
</dbReference>
<name>A0AAW2RF85_SESRA</name>
<keyword evidence="2 9" id="KW-0732">Signal</keyword>
<evidence type="ECO:0000256" key="3">
    <source>
        <dbReference type="ARBA" id="ARBA00022801"/>
    </source>
</evidence>
<keyword evidence="4" id="KW-1015">Disulfide bond</keyword>
<dbReference type="InterPro" id="IPR000490">
    <property type="entry name" value="Glyco_hydro_17"/>
</dbReference>
<dbReference type="EMBL" id="JACGWJ010000013">
    <property type="protein sequence ID" value="KAL0378860.1"/>
    <property type="molecule type" value="Genomic_DNA"/>
</dbReference>
<feature type="transmembrane region" description="Helical" evidence="8">
    <location>
        <begin position="470"/>
        <end position="490"/>
    </location>
</feature>
<dbReference type="PROSITE" id="PS00587">
    <property type="entry name" value="GLYCOSYL_HYDROL_F17"/>
    <property type="match status" value="1"/>
</dbReference>
<dbReference type="Pfam" id="PF07983">
    <property type="entry name" value="X8"/>
    <property type="match status" value="1"/>
</dbReference>
<organism evidence="11">
    <name type="scientific">Sesamum radiatum</name>
    <name type="common">Black benniseed</name>
    <dbReference type="NCBI Taxonomy" id="300843"/>
    <lineage>
        <taxon>Eukaryota</taxon>
        <taxon>Viridiplantae</taxon>
        <taxon>Streptophyta</taxon>
        <taxon>Embryophyta</taxon>
        <taxon>Tracheophyta</taxon>
        <taxon>Spermatophyta</taxon>
        <taxon>Magnoliopsida</taxon>
        <taxon>eudicotyledons</taxon>
        <taxon>Gunneridae</taxon>
        <taxon>Pentapetalae</taxon>
        <taxon>asterids</taxon>
        <taxon>lamiids</taxon>
        <taxon>Lamiales</taxon>
        <taxon>Pedaliaceae</taxon>
        <taxon>Sesamum</taxon>
    </lineage>
</organism>
<dbReference type="InterPro" id="IPR044965">
    <property type="entry name" value="Glyco_hydro_17_plant"/>
</dbReference>
<feature type="chain" id="PRO_5043464122" evidence="9">
    <location>
        <begin position="29"/>
        <end position="492"/>
    </location>
</feature>
<keyword evidence="8" id="KW-1133">Transmembrane helix</keyword>
<dbReference type="FunFam" id="3.20.20.80:FF:000008">
    <property type="entry name" value="Glucan endo-1,3-beta-glucosidase 5"/>
    <property type="match status" value="1"/>
</dbReference>
<evidence type="ECO:0000256" key="5">
    <source>
        <dbReference type="ARBA" id="ARBA00023295"/>
    </source>
</evidence>
<dbReference type="GO" id="GO:0004553">
    <property type="term" value="F:hydrolase activity, hydrolyzing O-glycosyl compounds"/>
    <property type="evidence" value="ECO:0007669"/>
    <property type="project" value="InterPro"/>
</dbReference>
<evidence type="ECO:0000259" key="10">
    <source>
        <dbReference type="SMART" id="SM00768"/>
    </source>
</evidence>
<reference evidence="11" key="2">
    <citation type="journal article" date="2024" name="Plant">
        <title>Genomic evolution and insights into agronomic trait innovations of Sesamum species.</title>
        <authorList>
            <person name="Miao H."/>
            <person name="Wang L."/>
            <person name="Qu L."/>
            <person name="Liu H."/>
            <person name="Sun Y."/>
            <person name="Le M."/>
            <person name="Wang Q."/>
            <person name="Wei S."/>
            <person name="Zheng Y."/>
            <person name="Lin W."/>
            <person name="Duan Y."/>
            <person name="Cao H."/>
            <person name="Xiong S."/>
            <person name="Wang X."/>
            <person name="Wei L."/>
            <person name="Li C."/>
            <person name="Ma Q."/>
            <person name="Ju M."/>
            <person name="Zhao R."/>
            <person name="Li G."/>
            <person name="Mu C."/>
            <person name="Tian Q."/>
            <person name="Mei H."/>
            <person name="Zhang T."/>
            <person name="Gao T."/>
            <person name="Zhang H."/>
        </authorList>
    </citation>
    <scope>NUCLEOTIDE SEQUENCE</scope>
    <source>
        <strain evidence="11">G02</strain>
    </source>
</reference>
<sequence>MLRTPPMKMAWAAAFLIVLQFMLISVEGIGVNWGTQAAQNLPPSTIVQILKDNGISRIKLFDSDAWTVSYFAKTGIQVMLGIPNNQLASLAKSYDKAKDYVKENVTAAYKDGVDIRFKVKCQILYSMYDLTNCSEMNGSNHDTTFPAMQNVQKALNEEGYGDKIKVTTPQNADVYDSGSQGPSAGQFRSDIRDIMQQIVSFLKENDAPFLVNVYPFLSLYLNPDFPVEFAFFDGGAQPVMDNGTSYTNMLDANLDTLVWALRKAGAPKLKIILGEIGWPTDGNKDANANMARKFYNGFFKKMATKKGTPLYPGEMEYYLFSLTDENQKSIAPGDFERHWGILRYDGQPKFPMDFSGKGGEVWPVGAKDVQYLEKQWCVFNTDIKNMTLVPRNMQYACQMGDCTALNHDGSCDKTLDDKEKISYAFNMYYQMNNQDVRACNFEGLARLVDQNASTNDCLFPIGIESAGWKLGMPVGANVVVGLLLLLLLLFSH</sequence>
<evidence type="ECO:0000256" key="2">
    <source>
        <dbReference type="ARBA" id="ARBA00022729"/>
    </source>
</evidence>
<dbReference type="Pfam" id="PF00332">
    <property type="entry name" value="Glyco_hydro_17"/>
    <property type="match status" value="1"/>
</dbReference>
<evidence type="ECO:0000256" key="7">
    <source>
        <dbReference type="RuleBase" id="RU004336"/>
    </source>
</evidence>
<dbReference type="Gene3D" id="1.20.58.1040">
    <property type="match status" value="1"/>
</dbReference>
<evidence type="ECO:0000256" key="1">
    <source>
        <dbReference type="ARBA" id="ARBA00008773"/>
    </source>
</evidence>
<feature type="signal peptide" evidence="9">
    <location>
        <begin position="1"/>
        <end position="28"/>
    </location>
</feature>
<dbReference type="SUPFAM" id="SSF51445">
    <property type="entry name" value="(Trans)glycosidases"/>
    <property type="match status" value="1"/>
</dbReference>
<keyword evidence="8" id="KW-0472">Membrane</keyword>
<proteinExistence type="inferred from homology"/>
<dbReference type="AlphaFoldDB" id="A0AAW2RF85"/>
<feature type="domain" description="X8" evidence="10">
    <location>
        <begin position="375"/>
        <end position="459"/>
    </location>
</feature>
<keyword evidence="3 7" id="KW-0378">Hydrolase</keyword>
<accession>A0AAW2RF85</accession>
<dbReference type="PANTHER" id="PTHR32227">
    <property type="entry name" value="GLUCAN ENDO-1,3-BETA-GLUCOSIDASE BG1-RELATED-RELATED"/>
    <property type="match status" value="1"/>
</dbReference>
<evidence type="ECO:0000256" key="6">
    <source>
        <dbReference type="RuleBase" id="RU004335"/>
    </source>
</evidence>
<comment type="caution">
    <text evidence="11">The sequence shown here is derived from an EMBL/GenBank/DDBJ whole genome shotgun (WGS) entry which is preliminary data.</text>
</comment>
<dbReference type="InterPro" id="IPR012946">
    <property type="entry name" value="X8"/>
</dbReference>
<protein>
    <submittedName>
        <fullName evidence="11">Glucan endo-1,3-beta-glucosidase 8</fullName>
    </submittedName>
</protein>
<reference evidence="11" key="1">
    <citation type="submission" date="2020-06" db="EMBL/GenBank/DDBJ databases">
        <authorList>
            <person name="Li T."/>
            <person name="Hu X."/>
            <person name="Zhang T."/>
            <person name="Song X."/>
            <person name="Zhang H."/>
            <person name="Dai N."/>
            <person name="Sheng W."/>
            <person name="Hou X."/>
            <person name="Wei L."/>
        </authorList>
    </citation>
    <scope>NUCLEOTIDE SEQUENCE</scope>
    <source>
        <strain evidence="11">G02</strain>
        <tissue evidence="11">Leaf</tissue>
    </source>
</reference>
<comment type="similarity">
    <text evidence="1 6">Belongs to the glycosyl hydrolase 17 family.</text>
</comment>
<gene>
    <name evidence="11" type="ORF">Sradi_3191500</name>
</gene>
<keyword evidence="5 7" id="KW-0326">Glycosidase</keyword>
<evidence type="ECO:0000256" key="9">
    <source>
        <dbReference type="SAM" id="SignalP"/>
    </source>
</evidence>
<dbReference type="Gene3D" id="3.20.20.80">
    <property type="entry name" value="Glycosidases"/>
    <property type="match status" value="1"/>
</dbReference>
<keyword evidence="8" id="KW-0812">Transmembrane</keyword>
<evidence type="ECO:0000256" key="8">
    <source>
        <dbReference type="SAM" id="Phobius"/>
    </source>
</evidence>
<evidence type="ECO:0000313" key="11">
    <source>
        <dbReference type="EMBL" id="KAL0378860.1"/>
    </source>
</evidence>
<dbReference type="InterPro" id="IPR017853">
    <property type="entry name" value="GH"/>
</dbReference>
<dbReference type="SMART" id="SM00768">
    <property type="entry name" value="X8"/>
    <property type="match status" value="1"/>
</dbReference>